<dbReference type="CDD" id="cd07302">
    <property type="entry name" value="CHD"/>
    <property type="match status" value="1"/>
</dbReference>
<dbReference type="Pfam" id="PF00211">
    <property type="entry name" value="Guanylate_cyc"/>
    <property type="match status" value="1"/>
</dbReference>
<sequence>GRQVSTSTSRIFGEVSKIVANYDGFIEKYAGDAVMAIFGVPQAHEDDPIRAIKAAREIHQLVDAISPEVEKKIGQSISMHTGINTGLVVTGEVDMQRGTHGIAGDTINLASRLSNM</sequence>
<feature type="non-terminal residue" evidence="2">
    <location>
        <position position="116"/>
    </location>
</feature>
<comment type="caution">
    <text evidence="2">The sequence shown here is derived from an EMBL/GenBank/DDBJ whole genome shotgun (WGS) entry which is preliminary data.</text>
</comment>
<proteinExistence type="predicted"/>
<reference evidence="2" key="1">
    <citation type="journal article" date="2014" name="Front. Microbiol.">
        <title>High frequency of phylogenetically diverse reductive dehalogenase-homologous genes in deep subseafloor sedimentary metagenomes.</title>
        <authorList>
            <person name="Kawai M."/>
            <person name="Futagami T."/>
            <person name="Toyoda A."/>
            <person name="Takaki Y."/>
            <person name="Nishi S."/>
            <person name="Hori S."/>
            <person name="Arai W."/>
            <person name="Tsubouchi T."/>
            <person name="Morono Y."/>
            <person name="Uchiyama I."/>
            <person name="Ito T."/>
            <person name="Fujiyama A."/>
            <person name="Inagaki F."/>
            <person name="Takami H."/>
        </authorList>
    </citation>
    <scope>NUCLEOTIDE SEQUENCE</scope>
    <source>
        <strain evidence="2">Expedition CK06-06</strain>
    </source>
</reference>
<dbReference type="GO" id="GO:0009190">
    <property type="term" value="P:cyclic nucleotide biosynthetic process"/>
    <property type="evidence" value="ECO:0007669"/>
    <property type="project" value="InterPro"/>
</dbReference>
<feature type="domain" description="Guanylate cyclase" evidence="1">
    <location>
        <begin position="1"/>
        <end position="114"/>
    </location>
</feature>
<dbReference type="PROSITE" id="PS50125">
    <property type="entry name" value="GUANYLATE_CYCLASE_2"/>
    <property type="match status" value="1"/>
</dbReference>
<dbReference type="InterPro" id="IPR001054">
    <property type="entry name" value="A/G_cyclase"/>
</dbReference>
<dbReference type="GO" id="GO:0035556">
    <property type="term" value="P:intracellular signal transduction"/>
    <property type="evidence" value="ECO:0007669"/>
    <property type="project" value="InterPro"/>
</dbReference>
<dbReference type="SUPFAM" id="SSF55073">
    <property type="entry name" value="Nucleotide cyclase"/>
    <property type="match status" value="1"/>
</dbReference>
<dbReference type="AlphaFoldDB" id="X1DN08"/>
<organism evidence="2">
    <name type="scientific">marine sediment metagenome</name>
    <dbReference type="NCBI Taxonomy" id="412755"/>
    <lineage>
        <taxon>unclassified sequences</taxon>
        <taxon>metagenomes</taxon>
        <taxon>ecological metagenomes</taxon>
    </lineage>
</organism>
<accession>X1DN08</accession>
<dbReference type="InterPro" id="IPR050697">
    <property type="entry name" value="Adenylyl/Guanylyl_Cyclase_3/4"/>
</dbReference>
<dbReference type="PANTHER" id="PTHR43081">
    <property type="entry name" value="ADENYLATE CYCLASE, TERMINAL-DIFFERENTIATION SPECIFIC-RELATED"/>
    <property type="match status" value="1"/>
</dbReference>
<feature type="non-terminal residue" evidence="2">
    <location>
        <position position="1"/>
    </location>
</feature>
<protein>
    <recommendedName>
        <fullName evidence="1">Guanylate cyclase domain-containing protein</fullName>
    </recommendedName>
</protein>
<dbReference type="EMBL" id="BART01039570">
    <property type="protein sequence ID" value="GAH21547.1"/>
    <property type="molecule type" value="Genomic_DNA"/>
</dbReference>
<dbReference type="InterPro" id="IPR029787">
    <property type="entry name" value="Nucleotide_cyclase"/>
</dbReference>
<dbReference type="PANTHER" id="PTHR43081:SF1">
    <property type="entry name" value="ADENYLATE CYCLASE, TERMINAL-DIFFERENTIATION SPECIFIC"/>
    <property type="match status" value="1"/>
</dbReference>
<evidence type="ECO:0000259" key="1">
    <source>
        <dbReference type="PROSITE" id="PS50125"/>
    </source>
</evidence>
<gene>
    <name evidence="2" type="ORF">S01H4_64962</name>
</gene>
<dbReference type="Gene3D" id="3.30.70.1230">
    <property type="entry name" value="Nucleotide cyclase"/>
    <property type="match status" value="1"/>
</dbReference>
<name>X1DN08_9ZZZZ</name>
<evidence type="ECO:0000313" key="2">
    <source>
        <dbReference type="EMBL" id="GAH21547.1"/>
    </source>
</evidence>